<dbReference type="InterPro" id="IPR012902">
    <property type="entry name" value="N_methyl_site"/>
</dbReference>
<dbReference type="PRINTS" id="PR00813">
    <property type="entry name" value="BCTERIALGSPG"/>
</dbReference>
<keyword evidence="3" id="KW-0812">Transmembrane</keyword>
<evidence type="ECO:0000256" key="1">
    <source>
        <dbReference type="ARBA" id="ARBA00004167"/>
    </source>
</evidence>
<name>A0A928DPD8_9BACT</name>
<sequence>MKKGFTLIELLVVVLIIGILSAVALPQYTRAVEKSRATQAMTLVKAIADAQKVYYLANGTYATKFEDLDISMPWTETGNSVAYGDFRYYALLSASPRYYIQATYIKDSSAGWLINYYLDTKTLACVTPKSNTKGNHFCKGFSSVIVPCATSGYNCYVI</sequence>
<dbReference type="Pfam" id="PF07963">
    <property type="entry name" value="N_methyl"/>
    <property type="match status" value="1"/>
</dbReference>
<keyword evidence="4" id="KW-1133">Transmembrane helix</keyword>
<dbReference type="PANTHER" id="PTHR30093">
    <property type="entry name" value="GENERAL SECRETION PATHWAY PROTEIN G"/>
    <property type="match status" value="1"/>
</dbReference>
<proteinExistence type="predicted"/>
<evidence type="ECO:0000256" key="4">
    <source>
        <dbReference type="ARBA" id="ARBA00022989"/>
    </source>
</evidence>
<evidence type="ECO:0000313" key="6">
    <source>
        <dbReference type="EMBL" id="MBE6421113.1"/>
    </source>
</evidence>
<comment type="subcellular location">
    <subcellularLocation>
        <location evidence="1">Membrane</location>
        <topology evidence="1">Single-pass membrane protein</topology>
    </subcellularLocation>
</comment>
<dbReference type="GO" id="GO:0015627">
    <property type="term" value="C:type II protein secretion system complex"/>
    <property type="evidence" value="ECO:0007669"/>
    <property type="project" value="InterPro"/>
</dbReference>
<comment type="caution">
    <text evidence="6">The sequence shown here is derived from an EMBL/GenBank/DDBJ whole genome shotgun (WGS) entry which is preliminary data.</text>
</comment>
<dbReference type="Gene3D" id="3.30.700.10">
    <property type="entry name" value="Glycoprotein, Type 4 Pilin"/>
    <property type="match status" value="1"/>
</dbReference>
<organism evidence="6 7">
    <name type="scientific">Candidatus Avelusimicrobium gallicola</name>
    <dbReference type="NCBI Taxonomy" id="2562704"/>
    <lineage>
        <taxon>Bacteria</taxon>
        <taxon>Pseudomonadati</taxon>
        <taxon>Elusimicrobiota</taxon>
        <taxon>Elusimicrobia</taxon>
        <taxon>Elusimicrobiales</taxon>
        <taxon>Elusimicrobiaceae</taxon>
        <taxon>Candidatus Avelusimicrobium</taxon>
    </lineage>
</organism>
<accession>A0A928DPD8</accession>
<keyword evidence="2" id="KW-0488">Methylation</keyword>
<dbReference type="SUPFAM" id="SSF54523">
    <property type="entry name" value="Pili subunits"/>
    <property type="match status" value="1"/>
</dbReference>
<evidence type="ECO:0000256" key="2">
    <source>
        <dbReference type="ARBA" id="ARBA00022481"/>
    </source>
</evidence>
<protein>
    <submittedName>
        <fullName evidence="6">Prepilin-type N-terminal cleavage/methylation domain-containing protein</fullName>
    </submittedName>
</protein>
<evidence type="ECO:0000256" key="3">
    <source>
        <dbReference type="ARBA" id="ARBA00022692"/>
    </source>
</evidence>
<dbReference type="InterPro" id="IPR045584">
    <property type="entry name" value="Pilin-like"/>
</dbReference>
<dbReference type="PANTHER" id="PTHR30093:SF44">
    <property type="entry name" value="TYPE II SECRETION SYSTEM CORE PROTEIN G"/>
    <property type="match status" value="1"/>
</dbReference>
<dbReference type="GO" id="GO:0015628">
    <property type="term" value="P:protein secretion by the type II secretion system"/>
    <property type="evidence" value="ECO:0007669"/>
    <property type="project" value="InterPro"/>
</dbReference>
<dbReference type="GO" id="GO:0016020">
    <property type="term" value="C:membrane"/>
    <property type="evidence" value="ECO:0007669"/>
    <property type="project" value="UniProtKB-SubCell"/>
</dbReference>
<evidence type="ECO:0000256" key="5">
    <source>
        <dbReference type="ARBA" id="ARBA00023136"/>
    </source>
</evidence>
<dbReference type="EMBL" id="SUVG01000003">
    <property type="protein sequence ID" value="MBE6421113.1"/>
    <property type="molecule type" value="Genomic_DNA"/>
</dbReference>
<dbReference type="AlphaFoldDB" id="A0A928DPD8"/>
<evidence type="ECO:0000313" key="7">
    <source>
        <dbReference type="Proteomes" id="UP000725649"/>
    </source>
</evidence>
<dbReference type="InterPro" id="IPR000983">
    <property type="entry name" value="Bac_GSPG_pilin"/>
</dbReference>
<dbReference type="Proteomes" id="UP000725649">
    <property type="component" value="Unassembled WGS sequence"/>
</dbReference>
<dbReference type="PROSITE" id="PS00409">
    <property type="entry name" value="PROKAR_NTER_METHYL"/>
    <property type="match status" value="1"/>
</dbReference>
<keyword evidence="5" id="KW-0472">Membrane</keyword>
<reference evidence="6" key="1">
    <citation type="submission" date="2019-04" db="EMBL/GenBank/DDBJ databases">
        <title>Evolution of Biomass-Degrading Anaerobic Consortia Revealed by Metagenomics.</title>
        <authorList>
            <person name="Peng X."/>
        </authorList>
    </citation>
    <scope>NUCLEOTIDE SEQUENCE</scope>
    <source>
        <strain evidence="6">SIG66</strain>
    </source>
</reference>
<dbReference type="NCBIfam" id="TIGR02532">
    <property type="entry name" value="IV_pilin_GFxxxE"/>
    <property type="match status" value="1"/>
</dbReference>
<gene>
    <name evidence="6" type="ORF">E7027_03125</name>
</gene>